<organism evidence="3 4">
    <name type="scientific">Plasmodium falciparum Vietnam Oak-Knoll</name>
    <name type="common">FVO</name>
    <dbReference type="NCBI Taxonomy" id="1036723"/>
    <lineage>
        <taxon>Eukaryota</taxon>
        <taxon>Sar</taxon>
        <taxon>Alveolata</taxon>
        <taxon>Apicomplexa</taxon>
        <taxon>Aconoidasida</taxon>
        <taxon>Haemosporida</taxon>
        <taxon>Plasmodiidae</taxon>
        <taxon>Plasmodium</taxon>
        <taxon>Plasmodium (Laverania)</taxon>
    </lineage>
</organism>
<evidence type="ECO:0000313" key="3">
    <source>
        <dbReference type="EMBL" id="ETW18749.1"/>
    </source>
</evidence>
<accession>A0A024V8H0</accession>
<protein>
    <submittedName>
        <fullName evidence="3">Uncharacterized protein</fullName>
    </submittedName>
</protein>
<feature type="transmembrane region" description="Helical" evidence="2">
    <location>
        <begin position="90"/>
        <end position="117"/>
    </location>
</feature>
<keyword evidence="2" id="KW-1133">Transmembrane helix</keyword>
<name>A0A024V8H0_PLAFA</name>
<sequence>MNEKYLINNILVKNYTIKRYNKCLYKKEEDKNNVIIFLYKFCKYYKEWSCFERHKICCEKKRGKNVCIEYTNDRNKKLQNIKNRMLKYMIVYNFSLLFYMFFVFIIIHFFLLILLFYSNKHYIQCTIPFDDCPIILHAHLNNFLKNTKINNISKENIYLFYKNMLLLLDHNEKQKQNKMKHQSNNNNNNNNNNKKKKKKNKKEKEKETENHFNHRFYKYQDYYYYYYNNHIKKKKKDKINDIYLLKKKKIYTILNTQKVKCKQCEIIFNIIDNETVDDILNFYEVNKCIKQIDSTYCVNIKDDTIYNKKIHIYKKYTGPIRQTNHFDILKKHKNILSRYSYHDAYMKEKVVIRNRIKYLYPFLHDYFLNLDYFKLYDNLERKIEVNEESLRKFPFLSDKSLNLCRSSYKKKYRNSTFYWICPNFYKEKKHLEEYKISKMIDEFLNFHSLGYAHKNKHMIEMSKSNPLRYTYKHFGYIRDVLKLPFRVDIYNRFKILENEFLVTEIIEKMYKAFFCDNKKKSKKHTTSSVEGNEYKKGEMNKEKKDTHKIKNATNNSKDINNYYKDIYNLVNNNTKEYKDKQVLHREVSSEKLAFFPKEYTKKLKLEDVLGDKYNIKHVDRNNRGNVIPQNRDSKKEQITDEENDTQGRINNICKNIEIDESEEEYDDYYDYDEQGEKDVEDEDVQDKEDIGKVHKKDQRVSDIKHVLIEEVPKEFEQNNPFNYKHSKYNFTKEIVIISSSIFFGHMQNLFNYIFYFVCLLLVIQIVLILLYIYIKTNDEVSIILKDMEHTEEMSKYLKRLSKYMLNKKYVNTNIQHFKAGRHVSSVN</sequence>
<dbReference type="OrthoDB" id="372153at2759"/>
<evidence type="ECO:0000256" key="2">
    <source>
        <dbReference type="SAM" id="Phobius"/>
    </source>
</evidence>
<gene>
    <name evidence="3" type="ORF">PFFVO_02644</name>
</gene>
<feature type="transmembrane region" description="Helical" evidence="2">
    <location>
        <begin position="752"/>
        <end position="774"/>
    </location>
</feature>
<feature type="region of interest" description="Disordered" evidence="1">
    <location>
        <begin position="176"/>
        <end position="210"/>
    </location>
</feature>
<dbReference type="EMBL" id="KI925078">
    <property type="protein sequence ID" value="ETW18749.1"/>
    <property type="molecule type" value="Genomic_DNA"/>
</dbReference>
<feature type="region of interest" description="Disordered" evidence="1">
    <location>
        <begin position="622"/>
        <end position="643"/>
    </location>
</feature>
<keyword evidence="2" id="KW-0472">Membrane</keyword>
<feature type="compositionally biased region" description="Basic and acidic residues" evidence="1">
    <location>
        <begin position="532"/>
        <end position="545"/>
    </location>
</feature>
<feature type="region of interest" description="Disordered" evidence="1">
    <location>
        <begin position="523"/>
        <end position="553"/>
    </location>
</feature>
<evidence type="ECO:0000313" key="4">
    <source>
        <dbReference type="Proteomes" id="UP000030690"/>
    </source>
</evidence>
<dbReference type="AlphaFoldDB" id="A0A024V8H0"/>
<proteinExistence type="predicted"/>
<evidence type="ECO:0000256" key="1">
    <source>
        <dbReference type="SAM" id="MobiDB-lite"/>
    </source>
</evidence>
<reference evidence="3 4" key="1">
    <citation type="submission" date="2013-02" db="EMBL/GenBank/DDBJ databases">
        <title>The Genome Annotation of Plasmodium falciparum Vietnam Oak-Knoll (FVO).</title>
        <authorList>
            <consortium name="The Broad Institute Genome Sequencing Platform"/>
            <consortium name="The Broad Institute Genome Sequencing Center for Infectious Disease"/>
            <person name="Neafsey D."/>
            <person name="Hoffman S."/>
            <person name="Volkman S."/>
            <person name="Rosenthal P."/>
            <person name="Walker B."/>
            <person name="Young S.K."/>
            <person name="Zeng Q."/>
            <person name="Gargeya S."/>
            <person name="Fitzgerald M."/>
            <person name="Haas B."/>
            <person name="Abouelleil A."/>
            <person name="Allen A.W."/>
            <person name="Alvarado L."/>
            <person name="Arachchi H.M."/>
            <person name="Berlin A.M."/>
            <person name="Chapman S.B."/>
            <person name="Gainer-Dewar J."/>
            <person name="Goldberg J."/>
            <person name="Griggs A."/>
            <person name="Gujja S."/>
            <person name="Hansen M."/>
            <person name="Howarth C."/>
            <person name="Imamovic A."/>
            <person name="Ireland A."/>
            <person name="Larimer J."/>
            <person name="McCowan C."/>
            <person name="Murphy C."/>
            <person name="Pearson M."/>
            <person name="Poon T.W."/>
            <person name="Priest M."/>
            <person name="Roberts A."/>
            <person name="Saif S."/>
            <person name="Shea T."/>
            <person name="Sisk P."/>
            <person name="Sykes S."/>
            <person name="Wortman J."/>
            <person name="Nusbaum C."/>
            <person name="Birren B."/>
        </authorList>
    </citation>
    <scope>NUCLEOTIDE SEQUENCE [LARGE SCALE GENOMIC DNA]</scope>
    <source>
        <strain evidence="4">Vietnam Oak-Knoll (FVO)</strain>
    </source>
</reference>
<dbReference type="Proteomes" id="UP000030690">
    <property type="component" value="Unassembled WGS sequence"/>
</dbReference>
<reference evidence="3 4" key="2">
    <citation type="submission" date="2013-02" db="EMBL/GenBank/DDBJ databases">
        <title>The Genome Sequence of Plasmodium falciparum Vietnam Oak-Knoll (FVO).</title>
        <authorList>
            <consortium name="The Broad Institute Genome Sequencing Platform"/>
            <consortium name="The Broad Institute Genome Sequencing Center for Infectious Disease"/>
            <person name="Neafsey D."/>
            <person name="Cheeseman I."/>
            <person name="Volkman S."/>
            <person name="Adams J."/>
            <person name="Walker B."/>
            <person name="Young S.K."/>
            <person name="Zeng Q."/>
            <person name="Gargeya S."/>
            <person name="Fitzgerald M."/>
            <person name="Haas B."/>
            <person name="Abouelleil A."/>
            <person name="Alvarado L."/>
            <person name="Arachchi H.M."/>
            <person name="Berlin A.M."/>
            <person name="Chapman S.B."/>
            <person name="Dewar J."/>
            <person name="Goldberg J."/>
            <person name="Griggs A."/>
            <person name="Gujja S."/>
            <person name="Hansen M."/>
            <person name="Howarth C."/>
            <person name="Imamovic A."/>
            <person name="Larimer J."/>
            <person name="McCowan C."/>
            <person name="Murphy C."/>
            <person name="Neiman D."/>
            <person name="Pearson M."/>
            <person name="Priest M."/>
            <person name="Roberts A."/>
            <person name="Saif S."/>
            <person name="Shea T."/>
            <person name="Sisk P."/>
            <person name="Sykes S."/>
            <person name="Wortman J."/>
            <person name="Nusbaum C."/>
            <person name="Birren B."/>
        </authorList>
    </citation>
    <scope>NUCLEOTIDE SEQUENCE [LARGE SCALE GENOMIC DNA]</scope>
    <source>
        <strain evidence="4">Vietnam Oak-Knoll (FVO)</strain>
    </source>
</reference>
<keyword evidence="2" id="KW-0812">Transmembrane</keyword>
<feature type="compositionally biased region" description="Low complexity" evidence="1">
    <location>
        <begin position="182"/>
        <end position="192"/>
    </location>
</feature>